<dbReference type="PANTHER" id="PTHR32251:SF17">
    <property type="entry name" value="STEROID 5-ALPHA REDUCTASE C-TERMINAL DOMAIN-CONTAINING PROTEIN"/>
    <property type="match status" value="1"/>
</dbReference>
<dbReference type="Pfam" id="PF06966">
    <property type="entry name" value="DUF1295"/>
    <property type="match status" value="1"/>
</dbReference>
<dbReference type="RefSeq" id="WP_207861094.1">
    <property type="nucleotide sequence ID" value="NZ_JAFREP010000022.1"/>
</dbReference>
<dbReference type="Proteomes" id="UP000664417">
    <property type="component" value="Unassembled WGS sequence"/>
</dbReference>
<evidence type="ECO:0000313" key="3">
    <source>
        <dbReference type="Proteomes" id="UP000664417"/>
    </source>
</evidence>
<evidence type="ECO:0000313" key="2">
    <source>
        <dbReference type="EMBL" id="MBO1321119.1"/>
    </source>
</evidence>
<gene>
    <name evidence="2" type="ORF">J3U88_21750</name>
</gene>
<dbReference type="GO" id="GO:0016020">
    <property type="term" value="C:membrane"/>
    <property type="evidence" value="ECO:0007669"/>
    <property type="project" value="TreeGrafter"/>
</dbReference>
<dbReference type="Gene3D" id="1.20.120.1630">
    <property type="match status" value="1"/>
</dbReference>
<proteinExistence type="predicted"/>
<dbReference type="PANTHER" id="PTHR32251">
    <property type="entry name" value="3-OXO-5-ALPHA-STEROID 4-DEHYDROGENASE"/>
    <property type="match status" value="1"/>
</dbReference>
<dbReference type="AlphaFoldDB" id="A0A8J7U5R1"/>
<keyword evidence="1" id="KW-0472">Membrane</keyword>
<protein>
    <submittedName>
        <fullName evidence="2">DUF1295 domain-containing protein</fullName>
    </submittedName>
</protein>
<feature type="transmembrane region" description="Helical" evidence="1">
    <location>
        <begin position="62"/>
        <end position="85"/>
    </location>
</feature>
<reference evidence="2" key="1">
    <citation type="submission" date="2021-03" db="EMBL/GenBank/DDBJ databases">
        <authorList>
            <person name="Wang G."/>
        </authorList>
    </citation>
    <scope>NUCLEOTIDE SEQUENCE</scope>
    <source>
        <strain evidence="2">KCTC 12899</strain>
    </source>
</reference>
<name>A0A8J7U5R1_9BACT</name>
<feature type="transmembrane region" description="Helical" evidence="1">
    <location>
        <begin position="105"/>
        <end position="132"/>
    </location>
</feature>
<feature type="transmembrane region" description="Helical" evidence="1">
    <location>
        <begin position="194"/>
        <end position="212"/>
    </location>
</feature>
<feature type="transmembrane region" description="Helical" evidence="1">
    <location>
        <begin position="6"/>
        <end position="26"/>
    </location>
</feature>
<accession>A0A8J7U5R1</accession>
<keyword evidence="1" id="KW-1133">Transmembrane helix</keyword>
<dbReference type="PROSITE" id="PS50244">
    <property type="entry name" value="S5A_REDUCTASE"/>
    <property type="match status" value="1"/>
</dbReference>
<keyword evidence="3" id="KW-1185">Reference proteome</keyword>
<keyword evidence="1" id="KW-0812">Transmembrane</keyword>
<sequence>MDPTFWLFTAYGALGVFVFFSLLWLLHFPLRNASIVDVGWSTGLAGLACGYAWLAAPDSPRAWLLAAMVTVWGVRLAAYLGLRILRDGKEEGRYVRLRETWKTNLGFKFFVFFQAQAMLDVVLAVPFLLVALNPAPGLGVWEFLGVGLWLIAVGGEALADQQLAAFKKDPANRGKVCKRGLWAWSRHPNYFFEWLVWVAFAVFAMGSPWGWLGWLSPALMFYFIWNITGIPATEEQALSTKGEAYRRYQRETSAFFPWFPKRESSV</sequence>
<evidence type="ECO:0000256" key="1">
    <source>
        <dbReference type="SAM" id="Phobius"/>
    </source>
</evidence>
<dbReference type="EMBL" id="JAFREP010000022">
    <property type="protein sequence ID" value="MBO1321119.1"/>
    <property type="molecule type" value="Genomic_DNA"/>
</dbReference>
<comment type="caution">
    <text evidence="2">The sequence shown here is derived from an EMBL/GenBank/DDBJ whole genome shotgun (WGS) entry which is preliminary data.</text>
</comment>
<feature type="transmembrane region" description="Helical" evidence="1">
    <location>
        <begin position="38"/>
        <end position="56"/>
    </location>
</feature>
<organism evidence="2 3">
    <name type="scientific">Acanthopleuribacter pedis</name>
    <dbReference type="NCBI Taxonomy" id="442870"/>
    <lineage>
        <taxon>Bacteria</taxon>
        <taxon>Pseudomonadati</taxon>
        <taxon>Acidobacteriota</taxon>
        <taxon>Holophagae</taxon>
        <taxon>Acanthopleuribacterales</taxon>
        <taxon>Acanthopleuribacteraceae</taxon>
        <taxon>Acanthopleuribacter</taxon>
    </lineage>
</organism>
<dbReference type="InterPro" id="IPR010721">
    <property type="entry name" value="UstE-like"/>
</dbReference>
<feature type="transmembrane region" description="Helical" evidence="1">
    <location>
        <begin position="138"/>
        <end position="159"/>
    </location>
</feature>